<gene>
    <name evidence="1" type="ORF">GCM10011379_57740</name>
</gene>
<reference evidence="1" key="1">
    <citation type="journal article" date="2014" name="Int. J. Syst. Evol. Microbiol.">
        <title>Complete genome sequence of Corynebacterium casei LMG S-19264T (=DSM 44701T), isolated from a smear-ripened cheese.</title>
        <authorList>
            <consortium name="US DOE Joint Genome Institute (JGI-PGF)"/>
            <person name="Walter F."/>
            <person name="Albersmeier A."/>
            <person name="Kalinowski J."/>
            <person name="Ruckert C."/>
        </authorList>
    </citation>
    <scope>NUCLEOTIDE SEQUENCE</scope>
    <source>
        <strain evidence="1">CGMCC 1.15290</strain>
    </source>
</reference>
<sequence>MLREYWASATIHLVSDAEALMAGIARQTPDMIIIPGVEKRDQYFISCIKMLRSKQEIDNIPVYVYNTIPVQKDLDQLWQQIQQRRR</sequence>
<dbReference type="Proteomes" id="UP000627292">
    <property type="component" value="Unassembled WGS sequence"/>
</dbReference>
<proteinExistence type="predicted"/>
<organism evidence="1 2">
    <name type="scientific">Filimonas zeae</name>
    <dbReference type="NCBI Taxonomy" id="1737353"/>
    <lineage>
        <taxon>Bacteria</taxon>
        <taxon>Pseudomonadati</taxon>
        <taxon>Bacteroidota</taxon>
        <taxon>Chitinophagia</taxon>
        <taxon>Chitinophagales</taxon>
        <taxon>Chitinophagaceae</taxon>
        <taxon>Filimonas</taxon>
    </lineage>
</organism>
<protein>
    <submittedName>
        <fullName evidence="1">Uncharacterized protein</fullName>
    </submittedName>
</protein>
<evidence type="ECO:0000313" key="1">
    <source>
        <dbReference type="EMBL" id="GGH83002.1"/>
    </source>
</evidence>
<dbReference type="EMBL" id="BMIB01000008">
    <property type="protein sequence ID" value="GGH83002.1"/>
    <property type="molecule type" value="Genomic_DNA"/>
</dbReference>
<keyword evidence="2" id="KW-1185">Reference proteome</keyword>
<comment type="caution">
    <text evidence="1">The sequence shown here is derived from an EMBL/GenBank/DDBJ whole genome shotgun (WGS) entry which is preliminary data.</text>
</comment>
<accession>A0A917J4N5</accession>
<dbReference type="AlphaFoldDB" id="A0A917J4N5"/>
<name>A0A917J4N5_9BACT</name>
<evidence type="ECO:0000313" key="2">
    <source>
        <dbReference type="Proteomes" id="UP000627292"/>
    </source>
</evidence>
<reference evidence="1" key="2">
    <citation type="submission" date="2020-09" db="EMBL/GenBank/DDBJ databases">
        <authorList>
            <person name="Sun Q."/>
            <person name="Zhou Y."/>
        </authorList>
    </citation>
    <scope>NUCLEOTIDE SEQUENCE</scope>
    <source>
        <strain evidence="1">CGMCC 1.15290</strain>
    </source>
</reference>